<proteinExistence type="predicted"/>
<reference evidence="2" key="1">
    <citation type="submission" date="2022-06" db="EMBL/GenBank/DDBJ databases">
        <authorList>
            <consortium name="SYNGENTA / RWTH Aachen University"/>
        </authorList>
    </citation>
    <scope>NUCLEOTIDE SEQUENCE</scope>
</reference>
<feature type="chain" id="PRO_5043729030" evidence="1">
    <location>
        <begin position="24"/>
        <end position="554"/>
    </location>
</feature>
<gene>
    <name evidence="2" type="ORF">PPACK8108_LOCUS25257</name>
</gene>
<protein>
    <submittedName>
        <fullName evidence="2">Uncharacterized protein</fullName>
    </submittedName>
</protein>
<sequence length="554" mass="63978">MIINFFFTKAIAFIYLFGSCVEGQGDAGIDFFARVSSKTEPNSLASTPGALVLSEEFDHKNWLSLGGLSYSHETKNLDAMNENNSSQLKEHSKLAKNYNYAPLEPSFKSSAKIYENFNHSCDTNPQLQQLIKDQYFDNESRLRIDDKSSLNSRSYTQTKFYDSPLSSNKYNEIHHVKPISSTAMDGRLELLGKNVNFYRKAQKVNYNHVQDNYDFHSAASFYTSRTSEPYPSNQKECLNVAKIKGLSLIQKSDGDETSKKLIPQGRNFHPQDSKKTTKKLIDPWNNLNNYDGEGRKRIRKGTKYEVFKPYCTSKNFKHAINVRDGRSTTEKLLEQKSSLLGGKSSHRGTKRKMLVDMSQEINSKKELATNHRRMDLENETAPQEQIEYAFKRLIGQENLPSLLALFKLLLAMEHVESKTENFGDLKLKLDSMKFSGIITELFQKQKDLPKHLARKKISNKASVKLDLITNSFMGKLWVSENIHENKTMFSQDQTNFFKEKWLGNELQISDTELMKILKKYHDLKKMFKSRVAKRDRLMTWLLVELWIGCFFLPK</sequence>
<evidence type="ECO:0000313" key="2">
    <source>
        <dbReference type="EMBL" id="CAH7690034.1"/>
    </source>
</evidence>
<dbReference type="EMBL" id="CALTRL010006186">
    <property type="protein sequence ID" value="CAH7690034.1"/>
    <property type="molecule type" value="Genomic_DNA"/>
</dbReference>
<dbReference type="AlphaFoldDB" id="A0AAV0BUP1"/>
<organism evidence="2 3">
    <name type="scientific">Phakopsora pachyrhizi</name>
    <name type="common">Asian soybean rust disease fungus</name>
    <dbReference type="NCBI Taxonomy" id="170000"/>
    <lineage>
        <taxon>Eukaryota</taxon>
        <taxon>Fungi</taxon>
        <taxon>Dikarya</taxon>
        <taxon>Basidiomycota</taxon>
        <taxon>Pucciniomycotina</taxon>
        <taxon>Pucciniomycetes</taxon>
        <taxon>Pucciniales</taxon>
        <taxon>Phakopsoraceae</taxon>
        <taxon>Phakopsora</taxon>
    </lineage>
</organism>
<keyword evidence="1" id="KW-0732">Signal</keyword>
<dbReference type="Proteomes" id="UP001153365">
    <property type="component" value="Unassembled WGS sequence"/>
</dbReference>
<accession>A0AAV0BUP1</accession>
<evidence type="ECO:0000313" key="3">
    <source>
        <dbReference type="Proteomes" id="UP001153365"/>
    </source>
</evidence>
<keyword evidence="3" id="KW-1185">Reference proteome</keyword>
<evidence type="ECO:0000256" key="1">
    <source>
        <dbReference type="SAM" id="SignalP"/>
    </source>
</evidence>
<feature type="signal peptide" evidence="1">
    <location>
        <begin position="1"/>
        <end position="23"/>
    </location>
</feature>
<comment type="caution">
    <text evidence="2">The sequence shown here is derived from an EMBL/GenBank/DDBJ whole genome shotgun (WGS) entry which is preliminary data.</text>
</comment>
<name>A0AAV0BUP1_PHAPC</name>